<dbReference type="Proteomes" id="UP000236311">
    <property type="component" value="Unassembled WGS sequence"/>
</dbReference>
<dbReference type="RefSeq" id="WP_103238557.1">
    <property type="nucleotide sequence ID" value="NZ_JANJZD010000005.1"/>
</dbReference>
<sequence>MGTVLNYLEKYGKYTFAEMPMTEVDSLALCQLSYLKFDGMVSEEGEPVILKSLREHPDYEKLFADVRYEKVNRALLEEMIQSRRFGHMKLNYYVNVIEEKWETQFSAVTCFPDEEIVYVVFRGTDETIVGWKEDFNMAFLSPVPGQEYSVRYLESVTGKFEGPFYVGGHSKGGNLAVYSAMNAAPHIQDRIIRIYSMDGPGFRPEVLEKCGYDKIAEKVVKILPNSSLVGMIFESDMHFQVVKSNTFGLLQHDPYTWQVTGNHLVRANDLYERRKEMDNNLNQWILSLDEQQLRTFVDTLYHVITASKADNLIDFTAEWRRSMNGIIGALKQVDEETVKMLKEMVRSLFEIARANRKRQIAAKTEGAWNLLTQKQKPEKQNKSKPSPL</sequence>
<dbReference type="Pfam" id="PF11187">
    <property type="entry name" value="Mbeg1-like"/>
    <property type="match status" value="1"/>
</dbReference>
<accession>A0A2K4ZDD6</accession>
<evidence type="ECO:0000313" key="1">
    <source>
        <dbReference type="EMBL" id="SOY28460.1"/>
    </source>
</evidence>
<name>A0A2K4ZDD6_9FIRM</name>
<reference evidence="1 2" key="1">
    <citation type="submission" date="2018-01" db="EMBL/GenBank/DDBJ databases">
        <authorList>
            <person name="Gaut B.S."/>
            <person name="Morton B.R."/>
            <person name="Clegg M.T."/>
            <person name="Duvall M.R."/>
        </authorList>
    </citation>
    <scope>NUCLEOTIDE SEQUENCE [LARGE SCALE GENOMIC DNA]</scope>
    <source>
        <strain evidence="1">GP69</strain>
    </source>
</reference>
<dbReference type="OrthoDB" id="9769481at2"/>
<organism evidence="1 2">
    <name type="scientific">Acetatifactor muris</name>
    <dbReference type="NCBI Taxonomy" id="879566"/>
    <lineage>
        <taxon>Bacteria</taxon>
        <taxon>Bacillati</taxon>
        <taxon>Bacillota</taxon>
        <taxon>Clostridia</taxon>
        <taxon>Lachnospirales</taxon>
        <taxon>Lachnospiraceae</taxon>
        <taxon>Acetatifactor</taxon>
    </lineage>
</organism>
<protein>
    <recommendedName>
        <fullName evidence="3">DUF2974 domain-containing protein</fullName>
    </recommendedName>
</protein>
<gene>
    <name evidence="1" type="ORF">AMURIS_01167</name>
</gene>
<proteinExistence type="predicted"/>
<dbReference type="InterPro" id="IPR024499">
    <property type="entry name" value="Mbeg1-like"/>
</dbReference>
<keyword evidence="2" id="KW-1185">Reference proteome</keyword>
<evidence type="ECO:0008006" key="3">
    <source>
        <dbReference type="Google" id="ProtNLM"/>
    </source>
</evidence>
<dbReference type="SUPFAM" id="SSF53474">
    <property type="entry name" value="alpha/beta-Hydrolases"/>
    <property type="match status" value="1"/>
</dbReference>
<dbReference type="AlphaFoldDB" id="A0A2K4ZDD6"/>
<dbReference type="InterPro" id="IPR029058">
    <property type="entry name" value="AB_hydrolase_fold"/>
</dbReference>
<dbReference type="EMBL" id="OFSM01000005">
    <property type="protein sequence ID" value="SOY28460.1"/>
    <property type="molecule type" value="Genomic_DNA"/>
</dbReference>
<evidence type="ECO:0000313" key="2">
    <source>
        <dbReference type="Proteomes" id="UP000236311"/>
    </source>
</evidence>